<dbReference type="RefSeq" id="WP_115753628.1">
    <property type="nucleotide sequence ID" value="NZ_LARY01000002.1"/>
</dbReference>
<keyword evidence="5" id="KW-1185">Reference proteome</keyword>
<gene>
    <name evidence="4" type="ORF">UR08_10675</name>
</gene>
<evidence type="ECO:0000256" key="1">
    <source>
        <dbReference type="ARBA" id="ARBA00023015"/>
    </source>
</evidence>
<feature type="domain" description="Mga helix-turn-helix" evidence="3">
    <location>
        <begin position="77"/>
        <end position="160"/>
    </location>
</feature>
<protein>
    <recommendedName>
        <fullName evidence="3">Mga helix-turn-helix domain-containing protein</fullName>
    </recommendedName>
</protein>
<dbReference type="EMBL" id="LARY01000002">
    <property type="protein sequence ID" value="RDX01369.1"/>
    <property type="molecule type" value="Genomic_DNA"/>
</dbReference>
<name>A0A3D8TSE0_9LIST</name>
<accession>A0A3D8TSE0</accession>
<evidence type="ECO:0000256" key="2">
    <source>
        <dbReference type="ARBA" id="ARBA00023163"/>
    </source>
</evidence>
<comment type="caution">
    <text evidence="4">The sequence shown here is derived from an EMBL/GenBank/DDBJ whole genome shotgun (WGS) entry which is preliminary data.</text>
</comment>
<dbReference type="Proteomes" id="UP000257055">
    <property type="component" value="Unassembled WGS sequence"/>
</dbReference>
<proteinExistence type="predicted"/>
<sequence length="493" mass="58208">MDFLFSRKQDALYKLLTTLYSDNRFWTLDELAVKTTLSRPTVQTYLQIIPQLLKPLGKDVCLIKSFKGSYLYKVPSISFNRIRLLILKDSIPFNFINSVAFKKHSSLSSFCEENYISKSHFYKIIQESKAFLEQYDLAFDFTNMQFVGREKDIRYFLFAFLWECYGGIEWPFHVNKNDFYFEKQRNEVSKEFSITFHYVEQWRHSFLAAVTKLRLEQSHKIDTAEISTVTMMPALAKIVRSIISQTTAPLNIIENETKYLYKMIRINIWKSLEYVDKKLIIQEYRAESPPNHAFSKRILDLIKTNFGLDLSQNEEAIYSLLVIGSHSEYMGNVAREMYMQQKIAYYKERFPGYSQLLDDTLAQLSSEEKFSSFIQARDFLFLQLTYVIETHKNLATFDPQLIVWVTHSSYSNKVKRIEAIVKKYSPFHLEIHTGHSPPKNCDLILSDVELPEFKKQNIYIYSDPPIVGEIKRIERILKQLNNKNQKKHKLYKT</sequence>
<organism evidence="4 5">
    <name type="scientific">Listeria kieliensis</name>
    <dbReference type="NCBI Taxonomy" id="1621700"/>
    <lineage>
        <taxon>Bacteria</taxon>
        <taxon>Bacillati</taxon>
        <taxon>Bacillota</taxon>
        <taxon>Bacilli</taxon>
        <taxon>Bacillales</taxon>
        <taxon>Listeriaceae</taxon>
        <taxon>Listeria</taxon>
    </lineage>
</organism>
<keyword evidence="2" id="KW-0804">Transcription</keyword>
<dbReference type="PANTHER" id="PTHR30185:SF13">
    <property type="entry name" value="LICABCH OPERON REGULATOR-RELATED"/>
    <property type="match status" value="1"/>
</dbReference>
<keyword evidence="1" id="KW-0805">Transcription regulation</keyword>
<dbReference type="AlphaFoldDB" id="A0A3D8TSE0"/>
<dbReference type="InterPro" id="IPR007737">
    <property type="entry name" value="Mga_HTH"/>
</dbReference>
<evidence type="ECO:0000313" key="4">
    <source>
        <dbReference type="EMBL" id="RDX01369.1"/>
    </source>
</evidence>
<evidence type="ECO:0000313" key="5">
    <source>
        <dbReference type="Proteomes" id="UP000257055"/>
    </source>
</evidence>
<dbReference type="InterPro" id="IPR050661">
    <property type="entry name" value="BglG_antiterminators"/>
</dbReference>
<evidence type="ECO:0000259" key="3">
    <source>
        <dbReference type="Pfam" id="PF05043"/>
    </source>
</evidence>
<dbReference type="Pfam" id="PF05043">
    <property type="entry name" value="Mga"/>
    <property type="match status" value="1"/>
</dbReference>
<reference evidence="5" key="1">
    <citation type="submission" date="2015-04" db="EMBL/GenBank/DDBJ databases">
        <authorList>
            <person name="Schardt J."/>
            <person name="Mueller-Herbst S."/>
            <person name="Scherer S."/>
            <person name="Huptas C."/>
        </authorList>
    </citation>
    <scope>NUCLEOTIDE SEQUENCE [LARGE SCALE GENOMIC DNA]</scope>
    <source>
        <strain evidence="5">Kiel-L1</strain>
    </source>
</reference>
<dbReference type="PANTHER" id="PTHR30185">
    <property type="entry name" value="CRYPTIC BETA-GLUCOSIDE BGL OPERON ANTITERMINATOR"/>
    <property type="match status" value="1"/>
</dbReference>